<dbReference type="GO" id="GO:0016020">
    <property type="term" value="C:membrane"/>
    <property type="evidence" value="ECO:0007669"/>
    <property type="project" value="UniProtKB-SubCell"/>
</dbReference>
<feature type="domain" description="Eukaryotic translation initiation factor 3 subunit E N-terminal" evidence="8">
    <location>
        <begin position="44"/>
        <end position="180"/>
    </location>
</feature>
<name>A0A814QFK4_9BILA</name>
<feature type="region of interest" description="Disordered" evidence="6">
    <location>
        <begin position="514"/>
        <end position="538"/>
    </location>
</feature>
<evidence type="ECO:0000259" key="8">
    <source>
        <dbReference type="SMART" id="SM01186"/>
    </source>
</evidence>
<evidence type="ECO:0000256" key="6">
    <source>
        <dbReference type="SAM" id="MobiDB-lite"/>
    </source>
</evidence>
<feature type="region of interest" description="Disordered" evidence="6">
    <location>
        <begin position="169"/>
        <end position="197"/>
    </location>
</feature>
<sequence>MLSPCFGMLVPGIPHMACEANGINVKYWRFYYLQWTIIQMAEYDLTAKLGRYFDRHLVFPLLEFLTERNIFDEKEILQAKYDLLQHTTMVDFQLDIYKKLHLDGEEPNELIEKREEIVSRFTELSQAVQPLLDAVVTEDAARHIEHQRNSDSMLALNFLQKTYGVNQTTKKDVLNSSPTNLKSSQSTADLEKRKSLSMSSTITSRPLTSVSSSPSLYKIVQTLSSLERLNLISEQVNTNVLYLSRVADTLPRKDPYLKVILGGVDVSILNKADKWTYKQEYETFKFIVTCISLVSSFVIWALTSRYRAFDALFHFLLVWYYCTLTIRESILVVNGSHINPWWRAHHFVATVATGILLTWPESASYHAFRTQFFVFSFYLSFVQVLQFYYQRGCLYRLRALGETHDMEITIEGFHRWMFRGLSFLVPFLLVGYLFQLYNAYALWQLAHVSTTHEWQVMVLAIIFFVLFLGNILTTLSVLREKLREKPPPTLLKEKYQSLKTFLSTNYHRRTRSIHQYGHRGEKERPNKDNNIHITSKQD</sequence>
<organism evidence="9 11">
    <name type="scientific">Rotaria sordida</name>
    <dbReference type="NCBI Taxonomy" id="392033"/>
    <lineage>
        <taxon>Eukaryota</taxon>
        <taxon>Metazoa</taxon>
        <taxon>Spiralia</taxon>
        <taxon>Gnathifera</taxon>
        <taxon>Rotifera</taxon>
        <taxon>Eurotatoria</taxon>
        <taxon>Bdelloidea</taxon>
        <taxon>Philodinida</taxon>
        <taxon>Philodinidae</taxon>
        <taxon>Rotaria</taxon>
    </lineage>
</organism>
<dbReference type="Proteomes" id="UP000663854">
    <property type="component" value="Unassembled WGS sequence"/>
</dbReference>
<feature type="transmembrane region" description="Helical" evidence="7">
    <location>
        <begin position="308"/>
        <end position="326"/>
    </location>
</feature>
<dbReference type="SMART" id="SM01186">
    <property type="entry name" value="eIF3_N"/>
    <property type="match status" value="1"/>
</dbReference>
<feature type="compositionally biased region" description="Polar residues" evidence="6">
    <location>
        <begin position="169"/>
        <end position="188"/>
    </location>
</feature>
<keyword evidence="4 7" id="KW-1133">Transmembrane helix</keyword>
<comment type="subcellular location">
    <subcellularLocation>
        <location evidence="1">Membrane</location>
        <topology evidence="1">Multi-pass membrane protein</topology>
    </subcellularLocation>
</comment>
<keyword evidence="5 7" id="KW-0472">Membrane</keyword>
<reference evidence="9" key="1">
    <citation type="submission" date="2021-02" db="EMBL/GenBank/DDBJ databases">
        <authorList>
            <person name="Nowell W R."/>
        </authorList>
    </citation>
    <scope>NUCLEOTIDE SEQUENCE</scope>
</reference>
<feature type="transmembrane region" description="Helical" evidence="7">
    <location>
        <begin position="284"/>
        <end position="302"/>
    </location>
</feature>
<dbReference type="InterPro" id="IPR019010">
    <property type="entry name" value="eIF3e_N"/>
</dbReference>
<evidence type="ECO:0000313" key="10">
    <source>
        <dbReference type="EMBL" id="CAF1336528.1"/>
    </source>
</evidence>
<comment type="similarity">
    <text evidence="2">Belongs to the TMEM120 family.</text>
</comment>
<evidence type="ECO:0000256" key="3">
    <source>
        <dbReference type="ARBA" id="ARBA00022692"/>
    </source>
</evidence>
<gene>
    <name evidence="10" type="ORF">JXQ802_LOCUS31347</name>
    <name evidence="9" type="ORF">PYM288_LOCUS20613</name>
</gene>
<dbReference type="InterPro" id="IPR012926">
    <property type="entry name" value="TMEM120A/B"/>
</dbReference>
<feature type="transmembrane region" description="Helical" evidence="7">
    <location>
        <begin position="416"/>
        <end position="434"/>
    </location>
</feature>
<keyword evidence="12" id="KW-1185">Reference proteome</keyword>
<dbReference type="AlphaFoldDB" id="A0A814QFK4"/>
<feature type="transmembrane region" description="Helical" evidence="7">
    <location>
        <begin position="454"/>
        <end position="478"/>
    </location>
</feature>
<feature type="compositionally biased region" description="Basic and acidic residues" evidence="6">
    <location>
        <begin position="518"/>
        <end position="538"/>
    </location>
</feature>
<dbReference type="Proteomes" id="UP000663870">
    <property type="component" value="Unassembled WGS sequence"/>
</dbReference>
<dbReference type="PANTHER" id="PTHR21433">
    <property type="entry name" value="TRANSMEMBRANE PROTEIN INDUCED BY TUMOR NECROSIS FACTOR ALPHA"/>
    <property type="match status" value="1"/>
</dbReference>
<dbReference type="EMBL" id="CAJNOH010000764">
    <property type="protein sequence ID" value="CAF1119317.1"/>
    <property type="molecule type" value="Genomic_DNA"/>
</dbReference>
<accession>A0A814QFK4</accession>
<dbReference type="Pfam" id="PF07851">
    <property type="entry name" value="TMEM120A-B"/>
    <property type="match status" value="1"/>
</dbReference>
<evidence type="ECO:0000256" key="2">
    <source>
        <dbReference type="ARBA" id="ARBA00009700"/>
    </source>
</evidence>
<keyword evidence="3 7" id="KW-0812">Transmembrane</keyword>
<evidence type="ECO:0000313" key="12">
    <source>
        <dbReference type="Proteomes" id="UP000663870"/>
    </source>
</evidence>
<comment type="caution">
    <text evidence="9">The sequence shown here is derived from an EMBL/GenBank/DDBJ whole genome shotgun (WGS) entry which is preliminary data.</text>
</comment>
<protein>
    <recommendedName>
        <fullName evidence="8">Eukaryotic translation initiation factor 3 subunit E N-terminal domain-containing protein</fullName>
    </recommendedName>
</protein>
<evidence type="ECO:0000313" key="9">
    <source>
        <dbReference type="EMBL" id="CAF1119317.1"/>
    </source>
</evidence>
<dbReference type="Pfam" id="PF09440">
    <property type="entry name" value="eIF3_N"/>
    <property type="match status" value="1"/>
</dbReference>
<evidence type="ECO:0000256" key="5">
    <source>
        <dbReference type="ARBA" id="ARBA00023136"/>
    </source>
</evidence>
<evidence type="ECO:0000313" key="11">
    <source>
        <dbReference type="Proteomes" id="UP000663854"/>
    </source>
</evidence>
<dbReference type="EMBL" id="CAJNOL010001322">
    <property type="protein sequence ID" value="CAF1336528.1"/>
    <property type="molecule type" value="Genomic_DNA"/>
</dbReference>
<evidence type="ECO:0000256" key="1">
    <source>
        <dbReference type="ARBA" id="ARBA00004141"/>
    </source>
</evidence>
<evidence type="ECO:0000256" key="7">
    <source>
        <dbReference type="SAM" id="Phobius"/>
    </source>
</evidence>
<feature type="transmembrane region" description="Helical" evidence="7">
    <location>
        <begin position="371"/>
        <end position="389"/>
    </location>
</feature>
<evidence type="ECO:0000256" key="4">
    <source>
        <dbReference type="ARBA" id="ARBA00022989"/>
    </source>
</evidence>
<proteinExistence type="inferred from homology"/>
<dbReference type="PANTHER" id="PTHR21433:SF0">
    <property type="entry name" value="TRANSMEMBRANE PROTEIN 120 HOMOLOG"/>
    <property type="match status" value="1"/>
</dbReference>